<dbReference type="InterPro" id="IPR036249">
    <property type="entry name" value="Thioredoxin-like_sf"/>
</dbReference>
<dbReference type="RefSeq" id="WP_345220933.1">
    <property type="nucleotide sequence ID" value="NZ_BAABHA010000001.1"/>
</dbReference>
<feature type="domain" description="Thioredoxin" evidence="2">
    <location>
        <begin position="4"/>
        <end position="148"/>
    </location>
</feature>
<dbReference type="PANTHER" id="PTHR42852">
    <property type="entry name" value="THIOL:DISULFIDE INTERCHANGE PROTEIN DSBE"/>
    <property type="match status" value="1"/>
</dbReference>
<gene>
    <name evidence="3" type="ORF">GCM10023186_04260</name>
</gene>
<dbReference type="InterPro" id="IPR013766">
    <property type="entry name" value="Thioredoxin_domain"/>
</dbReference>
<dbReference type="PROSITE" id="PS51352">
    <property type="entry name" value="THIOREDOXIN_2"/>
    <property type="match status" value="1"/>
</dbReference>
<protein>
    <recommendedName>
        <fullName evidence="2">Thioredoxin domain-containing protein</fullName>
    </recommendedName>
</protein>
<dbReference type="EMBL" id="BAABHA010000001">
    <property type="protein sequence ID" value="GAA4373539.1"/>
    <property type="molecule type" value="Genomic_DNA"/>
</dbReference>
<reference evidence="4" key="1">
    <citation type="journal article" date="2019" name="Int. J. Syst. Evol. Microbiol.">
        <title>The Global Catalogue of Microorganisms (GCM) 10K type strain sequencing project: providing services to taxonomists for standard genome sequencing and annotation.</title>
        <authorList>
            <consortium name="The Broad Institute Genomics Platform"/>
            <consortium name="The Broad Institute Genome Sequencing Center for Infectious Disease"/>
            <person name="Wu L."/>
            <person name="Ma J."/>
        </authorList>
    </citation>
    <scope>NUCLEOTIDE SEQUENCE [LARGE SCALE GENOMIC DNA]</scope>
    <source>
        <strain evidence="4">JCM 17924</strain>
    </source>
</reference>
<dbReference type="SUPFAM" id="SSF52833">
    <property type="entry name" value="Thioredoxin-like"/>
    <property type="match status" value="1"/>
</dbReference>
<accession>A0ABP8IUA4</accession>
<evidence type="ECO:0000256" key="1">
    <source>
        <dbReference type="ARBA" id="ARBA00023284"/>
    </source>
</evidence>
<evidence type="ECO:0000313" key="4">
    <source>
        <dbReference type="Proteomes" id="UP001500454"/>
    </source>
</evidence>
<proteinExistence type="predicted"/>
<evidence type="ECO:0000313" key="3">
    <source>
        <dbReference type="EMBL" id="GAA4373539.1"/>
    </source>
</evidence>
<dbReference type="InterPro" id="IPR017937">
    <property type="entry name" value="Thioredoxin_CS"/>
</dbReference>
<evidence type="ECO:0000259" key="2">
    <source>
        <dbReference type="PROSITE" id="PS51352"/>
    </source>
</evidence>
<dbReference type="Proteomes" id="UP001500454">
    <property type="component" value="Unassembled WGS sequence"/>
</dbReference>
<dbReference type="PANTHER" id="PTHR42852:SF17">
    <property type="entry name" value="THIOREDOXIN-LIKE PROTEIN HI_1115"/>
    <property type="match status" value="1"/>
</dbReference>
<comment type="caution">
    <text evidence="3">The sequence shown here is derived from an EMBL/GenBank/DDBJ whole genome shotgun (WGS) entry which is preliminary data.</text>
</comment>
<keyword evidence="1" id="KW-0676">Redox-active center</keyword>
<dbReference type="InterPro" id="IPR000866">
    <property type="entry name" value="AhpC/TSA"/>
</dbReference>
<organism evidence="3 4">
    <name type="scientific">Hymenobacter koreensis</name>
    <dbReference type="NCBI Taxonomy" id="1084523"/>
    <lineage>
        <taxon>Bacteria</taxon>
        <taxon>Pseudomonadati</taxon>
        <taxon>Bacteroidota</taxon>
        <taxon>Cytophagia</taxon>
        <taxon>Cytophagales</taxon>
        <taxon>Hymenobacteraceae</taxon>
        <taxon>Hymenobacter</taxon>
    </lineage>
</organism>
<dbReference type="Pfam" id="PF00578">
    <property type="entry name" value="AhpC-TSA"/>
    <property type="match status" value="1"/>
</dbReference>
<keyword evidence="4" id="KW-1185">Reference proteome</keyword>
<dbReference type="CDD" id="cd02966">
    <property type="entry name" value="TlpA_like_family"/>
    <property type="match status" value="1"/>
</dbReference>
<dbReference type="Gene3D" id="3.40.30.10">
    <property type="entry name" value="Glutaredoxin"/>
    <property type="match status" value="1"/>
</dbReference>
<dbReference type="InterPro" id="IPR050553">
    <property type="entry name" value="Thioredoxin_ResA/DsbE_sf"/>
</dbReference>
<sequence length="161" mass="18253">MKRVLLSGVLLLVGAVGALGQQVRVVKLPALQQLLARPSDTTYVVNFWATWCAPCVEELPNFEQLRTRHARDKVKVVLVSLDFASKLDTKVRPFVQRQGLRSTVWLLNETDQNAFIDKVDPSWSGALPFTLIFNNRQQRRQAFEKPLTLTELESALKLVKP</sequence>
<name>A0ABP8IUA4_9BACT</name>
<dbReference type="PROSITE" id="PS00194">
    <property type="entry name" value="THIOREDOXIN_1"/>
    <property type="match status" value="1"/>
</dbReference>